<keyword evidence="2" id="KW-0813">Transport</keyword>
<evidence type="ECO:0000259" key="5">
    <source>
        <dbReference type="Pfam" id="PF01814"/>
    </source>
</evidence>
<evidence type="ECO:0000256" key="1">
    <source>
        <dbReference type="ARBA" id="ARBA00010587"/>
    </source>
</evidence>
<dbReference type="GO" id="GO:0046872">
    <property type="term" value="F:metal ion binding"/>
    <property type="evidence" value="ECO:0007669"/>
    <property type="project" value="UniProtKB-KW"/>
</dbReference>
<dbReference type="RefSeq" id="WP_133593420.1">
    <property type="nucleotide sequence ID" value="NZ_SNVV01000015.1"/>
</dbReference>
<feature type="domain" description="Hemerythrin-like" evidence="5">
    <location>
        <begin position="14"/>
        <end position="127"/>
    </location>
</feature>
<comment type="similarity">
    <text evidence="1">Belongs to the hemerythrin family.</text>
</comment>
<protein>
    <submittedName>
        <fullName evidence="6">Hemerythrin</fullName>
    </submittedName>
</protein>
<keyword evidence="2" id="KW-0561">Oxygen transport</keyword>
<name>A0A4R6DT68_9RHOO</name>
<proteinExistence type="inferred from homology"/>
<evidence type="ECO:0000313" key="6">
    <source>
        <dbReference type="EMBL" id="TDN48345.1"/>
    </source>
</evidence>
<keyword evidence="4" id="KW-0408">Iron</keyword>
<dbReference type="PROSITE" id="PS00550">
    <property type="entry name" value="HEMERYTHRINS"/>
    <property type="match status" value="1"/>
</dbReference>
<evidence type="ECO:0000256" key="2">
    <source>
        <dbReference type="ARBA" id="ARBA00022621"/>
    </source>
</evidence>
<dbReference type="PANTHER" id="PTHR37164">
    <property type="entry name" value="BACTERIOHEMERYTHRIN"/>
    <property type="match status" value="1"/>
</dbReference>
<dbReference type="InterPro" id="IPR012312">
    <property type="entry name" value="Hemerythrin-like"/>
</dbReference>
<keyword evidence="3" id="KW-0479">Metal-binding</keyword>
<evidence type="ECO:0000256" key="4">
    <source>
        <dbReference type="ARBA" id="ARBA00023004"/>
    </source>
</evidence>
<organism evidence="6 7">
    <name type="scientific">Azoarcus indigens</name>
    <dbReference type="NCBI Taxonomy" id="29545"/>
    <lineage>
        <taxon>Bacteria</taxon>
        <taxon>Pseudomonadati</taxon>
        <taxon>Pseudomonadota</taxon>
        <taxon>Betaproteobacteria</taxon>
        <taxon>Rhodocyclales</taxon>
        <taxon>Zoogloeaceae</taxon>
        <taxon>Azoarcus</taxon>
    </lineage>
</organism>
<keyword evidence="7" id="KW-1185">Reference proteome</keyword>
<dbReference type="Proteomes" id="UP000295129">
    <property type="component" value="Unassembled WGS sequence"/>
</dbReference>
<dbReference type="InterPro" id="IPR012827">
    <property type="entry name" value="Hemerythrin_metal-bd"/>
</dbReference>
<dbReference type="NCBIfam" id="NF033749">
    <property type="entry name" value="bact_hemeryth"/>
    <property type="match status" value="1"/>
</dbReference>
<dbReference type="EMBL" id="SNVV01000015">
    <property type="protein sequence ID" value="TDN48345.1"/>
    <property type="molecule type" value="Genomic_DNA"/>
</dbReference>
<dbReference type="CDD" id="cd12107">
    <property type="entry name" value="Hemerythrin"/>
    <property type="match status" value="1"/>
</dbReference>
<dbReference type="OrthoDB" id="5296936at2"/>
<dbReference type="InterPro" id="IPR035938">
    <property type="entry name" value="Hemerythrin-like_sf"/>
</dbReference>
<evidence type="ECO:0000256" key="3">
    <source>
        <dbReference type="ARBA" id="ARBA00022723"/>
    </source>
</evidence>
<evidence type="ECO:0000313" key="7">
    <source>
        <dbReference type="Proteomes" id="UP000295129"/>
    </source>
</evidence>
<dbReference type="InterPro" id="IPR016131">
    <property type="entry name" value="Haemerythrin_Fe_BS"/>
</dbReference>
<gene>
    <name evidence="6" type="ORF">C7389_11511</name>
</gene>
<dbReference type="AlphaFoldDB" id="A0A4R6DT68"/>
<dbReference type="PANTHER" id="PTHR37164:SF1">
    <property type="entry name" value="BACTERIOHEMERYTHRIN"/>
    <property type="match status" value="1"/>
</dbReference>
<sequence length="160" mass="19282">MADLFEWSDAYHVGIGDIDEQHEELVALLNRLNAAIHERQGSKAVRRTLDELVNYTREHFAIEERLMRESGYPEYEEHRSYHEALIDQIHALQAKLDKGETSITFELLHFLRVWLIRHICDVDQRFGGWYVENGSRPAWMEEAQRAMRQRRWWQFWRARS</sequence>
<accession>A0A4R6DT68</accession>
<dbReference type="Pfam" id="PF01814">
    <property type="entry name" value="Hemerythrin"/>
    <property type="match status" value="1"/>
</dbReference>
<comment type="caution">
    <text evidence="6">The sequence shown here is derived from an EMBL/GenBank/DDBJ whole genome shotgun (WGS) entry which is preliminary data.</text>
</comment>
<dbReference type="InterPro" id="IPR050669">
    <property type="entry name" value="Hemerythrin"/>
</dbReference>
<dbReference type="GO" id="GO:0005344">
    <property type="term" value="F:oxygen carrier activity"/>
    <property type="evidence" value="ECO:0007669"/>
    <property type="project" value="UniProtKB-KW"/>
</dbReference>
<dbReference type="NCBIfam" id="TIGR02481">
    <property type="entry name" value="hemeryth_dom"/>
    <property type="match status" value="1"/>
</dbReference>
<reference evidence="6 7" key="1">
    <citation type="submission" date="2019-03" db="EMBL/GenBank/DDBJ databases">
        <title>Genomic Encyclopedia of Type Strains, Phase IV (KMG-IV): sequencing the most valuable type-strain genomes for metagenomic binning, comparative biology and taxonomic classification.</title>
        <authorList>
            <person name="Goeker M."/>
        </authorList>
    </citation>
    <scope>NUCLEOTIDE SEQUENCE [LARGE SCALE GENOMIC DNA]</scope>
    <source>
        <strain evidence="6 7">DSM 12121</strain>
    </source>
</reference>
<dbReference type="SUPFAM" id="SSF47188">
    <property type="entry name" value="Hemerythrin-like"/>
    <property type="match status" value="1"/>
</dbReference>
<dbReference type="Gene3D" id="1.20.120.50">
    <property type="entry name" value="Hemerythrin-like"/>
    <property type="match status" value="1"/>
</dbReference>